<comment type="caution">
    <text evidence="1">The sequence shown here is derived from an EMBL/GenBank/DDBJ whole genome shotgun (WGS) entry which is preliminary data.</text>
</comment>
<protein>
    <submittedName>
        <fullName evidence="1">Uncharacterized protein</fullName>
    </submittedName>
</protein>
<accession>A0ACC0UKX2</accession>
<evidence type="ECO:0000313" key="2">
    <source>
        <dbReference type="Proteomes" id="UP001207468"/>
    </source>
</evidence>
<name>A0ACC0UKX2_9AGAM</name>
<gene>
    <name evidence="1" type="ORF">F5148DRAFT_183661</name>
</gene>
<sequence length="599" mass="62394">MSTAQASSTDTAIGHTETDGCLEHDSGEVDLIEDDEEDEDADAEAEEIARRLNDQLWAEISKAQAEAAAAATNVTTAALSASASAAPTISHDRRVHEALKTIRIILRDVGNDPLARSTLSTTLIPGTTGVSVLDAFNTAVSSNAISKDVAKPLSHLLVSLARSGALFSSLRHSEESSIQLELGKRQRDEHEGTSDGAPPFKRHFPIPLPVGPPPPPFALHTQLDVASRAIVSALTGPAASHTGPPPPHLIASIQFPLHQIFLFAVSAAGPARNALQELGGLIQALGVLSGIPIGGSGLTPWGHPGTSVHPCTFAGCGKTFARLYSLRAHTRIHAAERPFRCTRCPAAFARNHDLKRHERLHEDKAWQCTGCAKAFSRRDALTRHRNTAAARHSACATADVAEIDVQRGPAGVEDELRRTRMWHDASDAAGGASGILEDGELPRPVLAAAHEAVERLLPVLQACVARALGSTAPVPRPAPGDAVVDAAGSQATLASALAQAQAQAQLSPGTAVNLTVPFAAAAAATAAGEMPSVHASAAQGSSLYGLSLEQTRMLERAIASAASAAQVQAEAEAALEEEEEEASSEGEGEGEEGDRLTET</sequence>
<keyword evidence="2" id="KW-1185">Reference proteome</keyword>
<reference evidence="1" key="1">
    <citation type="submission" date="2021-03" db="EMBL/GenBank/DDBJ databases">
        <title>Evolutionary priming and transition to the ectomycorrhizal habit in an iconic lineage of mushroom-forming fungi: is preadaptation a requirement?</title>
        <authorList>
            <consortium name="DOE Joint Genome Institute"/>
            <person name="Looney B.P."/>
            <person name="Miyauchi S."/>
            <person name="Morin E."/>
            <person name="Drula E."/>
            <person name="Courty P.E."/>
            <person name="Chicoki N."/>
            <person name="Fauchery L."/>
            <person name="Kohler A."/>
            <person name="Kuo A."/>
            <person name="LaButti K."/>
            <person name="Pangilinan J."/>
            <person name="Lipzen A."/>
            <person name="Riley R."/>
            <person name="Andreopoulos W."/>
            <person name="He G."/>
            <person name="Johnson J."/>
            <person name="Barry K.W."/>
            <person name="Grigoriev I.V."/>
            <person name="Nagy L."/>
            <person name="Hibbett D."/>
            <person name="Henrissat B."/>
            <person name="Matheny P.B."/>
            <person name="Labbe J."/>
            <person name="Martin A.F."/>
        </authorList>
    </citation>
    <scope>NUCLEOTIDE SEQUENCE</scope>
    <source>
        <strain evidence="1">BPL698</strain>
    </source>
</reference>
<dbReference type="Proteomes" id="UP001207468">
    <property type="component" value="Unassembled WGS sequence"/>
</dbReference>
<organism evidence="1 2">
    <name type="scientific">Russula earlei</name>
    <dbReference type="NCBI Taxonomy" id="71964"/>
    <lineage>
        <taxon>Eukaryota</taxon>
        <taxon>Fungi</taxon>
        <taxon>Dikarya</taxon>
        <taxon>Basidiomycota</taxon>
        <taxon>Agaricomycotina</taxon>
        <taxon>Agaricomycetes</taxon>
        <taxon>Russulales</taxon>
        <taxon>Russulaceae</taxon>
        <taxon>Russula</taxon>
    </lineage>
</organism>
<dbReference type="EMBL" id="JAGFNK010000015">
    <property type="protein sequence ID" value="KAI9511935.1"/>
    <property type="molecule type" value="Genomic_DNA"/>
</dbReference>
<proteinExistence type="predicted"/>
<evidence type="ECO:0000313" key="1">
    <source>
        <dbReference type="EMBL" id="KAI9511935.1"/>
    </source>
</evidence>